<feature type="transmembrane region" description="Helical" evidence="7">
    <location>
        <begin position="191"/>
        <end position="213"/>
    </location>
</feature>
<dbReference type="GO" id="GO:0005789">
    <property type="term" value="C:endoplasmic reticulum membrane"/>
    <property type="evidence" value="ECO:0007669"/>
    <property type="project" value="InterPro"/>
</dbReference>
<keyword evidence="6" id="KW-0325">Glycoprotein</keyword>
<feature type="transmembrane region" description="Helical" evidence="7">
    <location>
        <begin position="62"/>
        <end position="79"/>
    </location>
</feature>
<evidence type="ECO:0000256" key="7">
    <source>
        <dbReference type="SAM" id="Phobius"/>
    </source>
</evidence>
<organism evidence="10">
    <name type="scientific">Brugia pahangi</name>
    <name type="common">Filarial nematode worm</name>
    <dbReference type="NCBI Taxonomy" id="6280"/>
    <lineage>
        <taxon>Eukaryota</taxon>
        <taxon>Metazoa</taxon>
        <taxon>Ecdysozoa</taxon>
        <taxon>Nematoda</taxon>
        <taxon>Chromadorea</taxon>
        <taxon>Rhabditida</taxon>
        <taxon>Spirurina</taxon>
        <taxon>Spiruromorpha</taxon>
        <taxon>Filarioidea</taxon>
        <taxon>Onchocercidae</taxon>
        <taxon>Brugia</taxon>
    </lineage>
</organism>
<keyword evidence="3 7" id="KW-0812">Transmembrane</keyword>
<keyword evidence="4 7" id="KW-1133">Transmembrane helix</keyword>
<evidence type="ECO:0000256" key="3">
    <source>
        <dbReference type="ARBA" id="ARBA00022692"/>
    </source>
</evidence>
<proteinExistence type="inferred from homology"/>
<evidence type="ECO:0000313" key="10">
    <source>
        <dbReference type="WBParaSite" id="BPAG_0001122101-mRNA-1"/>
    </source>
</evidence>
<evidence type="ECO:0000256" key="5">
    <source>
        <dbReference type="ARBA" id="ARBA00023136"/>
    </source>
</evidence>
<dbReference type="AlphaFoldDB" id="A0A0N4TRE9"/>
<comment type="similarity">
    <text evidence="2">Belongs to the DUOXA family.</text>
</comment>
<evidence type="ECO:0000256" key="2">
    <source>
        <dbReference type="ARBA" id="ARBA00009816"/>
    </source>
</evidence>
<feature type="transmembrane region" description="Helical" evidence="7">
    <location>
        <begin position="30"/>
        <end position="50"/>
    </location>
</feature>
<evidence type="ECO:0000313" key="9">
    <source>
        <dbReference type="Proteomes" id="UP000278627"/>
    </source>
</evidence>
<dbReference type="Proteomes" id="UP000278627">
    <property type="component" value="Unassembled WGS sequence"/>
</dbReference>
<evidence type="ECO:0000313" key="8">
    <source>
        <dbReference type="EMBL" id="VDN92369.1"/>
    </source>
</evidence>
<protein>
    <submittedName>
        <fullName evidence="10">DUOXA-like protein C06E1.3</fullName>
    </submittedName>
</protein>
<dbReference type="EMBL" id="UZAD01013217">
    <property type="protein sequence ID" value="VDN92369.1"/>
    <property type="molecule type" value="Genomic_DNA"/>
</dbReference>
<evidence type="ECO:0000256" key="4">
    <source>
        <dbReference type="ARBA" id="ARBA00022989"/>
    </source>
</evidence>
<dbReference type="InterPro" id="IPR018469">
    <property type="entry name" value="Dual_oxidase_maturation_fac"/>
</dbReference>
<name>A0A0N4TRE9_BRUPA</name>
<comment type="subcellular location">
    <subcellularLocation>
        <location evidence="1">Membrane</location>
        <topology evidence="1">Multi-pass membrane protein</topology>
    </subcellularLocation>
</comment>
<dbReference type="PANTHER" id="PTHR31158:SF1">
    <property type="entry name" value="DOXA1 FACTOR-RELATED"/>
    <property type="match status" value="1"/>
</dbReference>
<keyword evidence="5 7" id="KW-0472">Membrane</keyword>
<dbReference type="PANTHER" id="PTHR31158">
    <property type="entry name" value="DUAL OXIDASE 2"/>
    <property type="match status" value="1"/>
</dbReference>
<reference evidence="10" key="1">
    <citation type="submission" date="2017-02" db="UniProtKB">
        <authorList>
            <consortium name="WormBaseParasite"/>
        </authorList>
    </citation>
    <scope>IDENTIFICATION</scope>
</reference>
<dbReference type="STRING" id="6280.A0A0N4TRE9"/>
<dbReference type="GO" id="GO:0015031">
    <property type="term" value="P:protein transport"/>
    <property type="evidence" value="ECO:0007669"/>
    <property type="project" value="InterPro"/>
</dbReference>
<keyword evidence="9" id="KW-1185">Reference proteome</keyword>
<accession>A0A0N4TRE9</accession>
<sequence>MHRIGWFDAFRENGDPTWFGENRTPVVFDLQIFALASIFIIPFIAFLIILPGVRYYRIASTIAFMLSVTVGAIILISIHHPSWHQGSIRICSPYRAFTTDKLNAILGVRMGLKHLNVTLTSVPTSEKEHKSLDDLEYNERFEFLNVLSMEMELEKSLKKGLPYPILKVIEYLSVDRAGFIWGRQYRLTGHYTIYLLWTAFAFWIIQVLMLCLVPHNFAKLVVIVGILILSADFVYFIFVPKNLQIRFPSPDGSISVLDFRLSTCFYTTLAAGVTSLVYGGILVILQAKSLYTLKTFITCHADKQCCKVMKCESNSMLSLTPPSSTLTIPSETTMVSLTRRNNAFTGIISSLPERF</sequence>
<dbReference type="WBParaSite" id="BPAG_0001122101-mRNA-1">
    <property type="protein sequence ID" value="BPAG_0001122101-mRNA-1"/>
    <property type="gene ID" value="BPAG_0001122101"/>
</dbReference>
<feature type="transmembrane region" description="Helical" evidence="7">
    <location>
        <begin position="220"/>
        <end position="239"/>
    </location>
</feature>
<gene>
    <name evidence="8" type="ORF">BPAG_LOCUS11183</name>
</gene>
<dbReference type="Pfam" id="PF10204">
    <property type="entry name" value="DuoxA"/>
    <property type="match status" value="1"/>
</dbReference>
<evidence type="ECO:0000256" key="1">
    <source>
        <dbReference type="ARBA" id="ARBA00004141"/>
    </source>
</evidence>
<reference evidence="8 9" key="2">
    <citation type="submission" date="2018-11" db="EMBL/GenBank/DDBJ databases">
        <authorList>
            <consortium name="Pathogen Informatics"/>
        </authorList>
    </citation>
    <scope>NUCLEOTIDE SEQUENCE [LARGE SCALE GENOMIC DNA]</scope>
</reference>
<feature type="transmembrane region" description="Helical" evidence="7">
    <location>
        <begin position="259"/>
        <end position="285"/>
    </location>
</feature>
<evidence type="ECO:0000256" key="6">
    <source>
        <dbReference type="ARBA" id="ARBA00023180"/>
    </source>
</evidence>